<dbReference type="Gene3D" id="2.40.10.10">
    <property type="entry name" value="Trypsin-like serine proteases"/>
    <property type="match status" value="2"/>
</dbReference>
<comment type="caution">
    <text evidence="4">The sequence shown here is derived from an EMBL/GenBank/DDBJ whole genome shotgun (WGS) entry which is preliminary data.</text>
</comment>
<comment type="similarity">
    <text evidence="1">Belongs to the peptidase S1 family.</text>
</comment>
<proteinExistence type="inferred from homology"/>
<dbReference type="PANTHER" id="PTHR15462">
    <property type="entry name" value="SERINE PROTEASE"/>
    <property type="match status" value="1"/>
</dbReference>
<organism evidence="4 5">
    <name type="scientific">Lasiosphaeris hirsuta</name>
    <dbReference type="NCBI Taxonomy" id="260670"/>
    <lineage>
        <taxon>Eukaryota</taxon>
        <taxon>Fungi</taxon>
        <taxon>Dikarya</taxon>
        <taxon>Ascomycota</taxon>
        <taxon>Pezizomycotina</taxon>
        <taxon>Sordariomycetes</taxon>
        <taxon>Sordariomycetidae</taxon>
        <taxon>Sordariales</taxon>
        <taxon>Lasiosphaeriaceae</taxon>
        <taxon>Lasiosphaeris</taxon>
    </lineage>
</organism>
<dbReference type="PANTHER" id="PTHR15462:SF8">
    <property type="entry name" value="SERINE PROTEASE"/>
    <property type="match status" value="1"/>
</dbReference>
<dbReference type="SUPFAM" id="SSF50494">
    <property type="entry name" value="Trypsin-like serine proteases"/>
    <property type="match status" value="1"/>
</dbReference>
<dbReference type="AlphaFoldDB" id="A0AA40EC73"/>
<dbReference type="GO" id="GO:0006508">
    <property type="term" value="P:proteolysis"/>
    <property type="evidence" value="ECO:0007669"/>
    <property type="project" value="InterPro"/>
</dbReference>
<dbReference type="InterPro" id="IPR001254">
    <property type="entry name" value="Trypsin_dom"/>
</dbReference>
<evidence type="ECO:0000259" key="3">
    <source>
        <dbReference type="Pfam" id="PF00089"/>
    </source>
</evidence>
<reference evidence="4" key="1">
    <citation type="submission" date="2023-06" db="EMBL/GenBank/DDBJ databases">
        <title>Genome-scale phylogeny and comparative genomics of the fungal order Sordariales.</title>
        <authorList>
            <consortium name="Lawrence Berkeley National Laboratory"/>
            <person name="Hensen N."/>
            <person name="Bonometti L."/>
            <person name="Westerberg I."/>
            <person name="Brannstrom I.O."/>
            <person name="Guillou S."/>
            <person name="Cros-Aarteil S."/>
            <person name="Calhoun S."/>
            <person name="Haridas S."/>
            <person name="Kuo A."/>
            <person name="Mondo S."/>
            <person name="Pangilinan J."/>
            <person name="Riley R."/>
            <person name="Labutti K."/>
            <person name="Andreopoulos B."/>
            <person name="Lipzen A."/>
            <person name="Chen C."/>
            <person name="Yanf M."/>
            <person name="Daum C."/>
            <person name="Ng V."/>
            <person name="Clum A."/>
            <person name="Steindorff A."/>
            <person name="Ohm R."/>
            <person name="Martin F."/>
            <person name="Silar P."/>
            <person name="Natvig D."/>
            <person name="Lalanne C."/>
            <person name="Gautier V."/>
            <person name="Ament-Velasquez S.L."/>
            <person name="Kruys A."/>
            <person name="Hutchinson M.I."/>
            <person name="Powell A.J."/>
            <person name="Barry K."/>
            <person name="Miller A.N."/>
            <person name="Grigoriev I.V."/>
            <person name="Debuchy R."/>
            <person name="Gladieux P."/>
            <person name="Thoren M.H."/>
            <person name="Johannesson H."/>
        </authorList>
    </citation>
    <scope>NUCLEOTIDE SEQUENCE</scope>
    <source>
        <strain evidence="4">SMH4607-1</strain>
    </source>
</reference>
<evidence type="ECO:0000256" key="2">
    <source>
        <dbReference type="ARBA" id="ARBA00022729"/>
    </source>
</evidence>
<name>A0AA40EC73_9PEZI</name>
<dbReference type="InterPro" id="IPR018114">
    <property type="entry name" value="TRYPSIN_HIS"/>
</dbReference>
<keyword evidence="5" id="KW-1185">Reference proteome</keyword>
<dbReference type="Pfam" id="PF00089">
    <property type="entry name" value="Trypsin"/>
    <property type="match status" value="1"/>
</dbReference>
<protein>
    <submittedName>
        <fullName evidence="4">Trypsin-like cysteine/serine peptidase domain-containing protein</fullName>
    </submittedName>
</protein>
<dbReference type="PROSITE" id="PS00134">
    <property type="entry name" value="TRYPSIN_HIS"/>
    <property type="match status" value="1"/>
</dbReference>
<evidence type="ECO:0000256" key="1">
    <source>
        <dbReference type="ARBA" id="ARBA00007664"/>
    </source>
</evidence>
<evidence type="ECO:0000313" key="4">
    <source>
        <dbReference type="EMBL" id="KAK0732036.1"/>
    </source>
</evidence>
<gene>
    <name evidence="4" type="ORF">B0H67DRAFT_655204</name>
</gene>
<dbReference type="GO" id="GO:0004252">
    <property type="term" value="F:serine-type endopeptidase activity"/>
    <property type="evidence" value="ECO:0007669"/>
    <property type="project" value="InterPro"/>
</dbReference>
<accession>A0AA40EC73</accession>
<keyword evidence="2" id="KW-0732">Signal</keyword>
<feature type="domain" description="Peptidase S1" evidence="3">
    <location>
        <begin position="149"/>
        <end position="323"/>
    </location>
</feature>
<dbReference type="InterPro" id="IPR009003">
    <property type="entry name" value="Peptidase_S1_PA"/>
</dbReference>
<dbReference type="InterPro" id="IPR043504">
    <property type="entry name" value="Peptidase_S1_PA_chymotrypsin"/>
</dbReference>
<dbReference type="InterPro" id="IPR050966">
    <property type="entry name" value="Glutamyl_endopeptidase"/>
</dbReference>
<dbReference type="EMBL" id="JAUKUA010000001">
    <property type="protein sequence ID" value="KAK0732036.1"/>
    <property type="molecule type" value="Genomic_DNA"/>
</dbReference>
<dbReference type="Proteomes" id="UP001172102">
    <property type="component" value="Unassembled WGS sequence"/>
</dbReference>
<evidence type="ECO:0000313" key="5">
    <source>
        <dbReference type="Proteomes" id="UP001172102"/>
    </source>
</evidence>
<sequence length="357" mass="38900">MLAGPFLQLSVSFVMQLARPAVVVAAVGILGFTGTNGVVVGPHRPDIYAWPPTPEMVTIDADTLAEKFKVWMPEFTDGFVWGLSFRPKNAAIVSNATEPETRLFEDPYLQQFLLIAPQSSRLFKHNEVLKGARTAFPYCAIGKVLMRDGEQTGACSGALVGMNLLLTAAHCTRSNVTQSWSLEFVPGFDAEDLSNPRPWGSAFAERCISVRHSAGDYAVCQLHRSFSECGYLGWNASLSNSYYLERDWSSVGYPANYKSGNVATRESGIKLQMVEDSAGESGMVKMLSSQTYVDKGWSGGPLFGQTGDEVFVVGVVAAIANNGYDHIFATSSQHFGGESMCHLIVYGLNEWKASEQE</sequence>